<feature type="compositionally biased region" description="Acidic residues" evidence="1">
    <location>
        <begin position="129"/>
        <end position="143"/>
    </location>
</feature>
<dbReference type="AlphaFoldDB" id="K0RAQ6"/>
<dbReference type="Proteomes" id="UP000266841">
    <property type="component" value="Unassembled WGS sequence"/>
</dbReference>
<dbReference type="EMBL" id="AGNL01047968">
    <property type="protein sequence ID" value="EJK46131.1"/>
    <property type="molecule type" value="Genomic_DNA"/>
</dbReference>
<feature type="region of interest" description="Disordered" evidence="1">
    <location>
        <begin position="129"/>
        <end position="151"/>
    </location>
</feature>
<comment type="caution">
    <text evidence="2">The sequence shown here is derived from an EMBL/GenBank/DDBJ whole genome shotgun (WGS) entry which is preliminary data.</text>
</comment>
<gene>
    <name evidence="2" type="ORF">THAOC_35219</name>
</gene>
<keyword evidence="3" id="KW-1185">Reference proteome</keyword>
<name>K0RAQ6_THAOC</name>
<evidence type="ECO:0000313" key="3">
    <source>
        <dbReference type="Proteomes" id="UP000266841"/>
    </source>
</evidence>
<evidence type="ECO:0000313" key="2">
    <source>
        <dbReference type="EMBL" id="EJK46131.1"/>
    </source>
</evidence>
<reference evidence="2 3" key="1">
    <citation type="journal article" date="2012" name="Genome Biol.">
        <title>Genome and low-iron response of an oceanic diatom adapted to chronic iron limitation.</title>
        <authorList>
            <person name="Lommer M."/>
            <person name="Specht M."/>
            <person name="Roy A.S."/>
            <person name="Kraemer L."/>
            <person name="Andreson R."/>
            <person name="Gutowska M.A."/>
            <person name="Wolf J."/>
            <person name="Bergner S.V."/>
            <person name="Schilhabel M.B."/>
            <person name="Klostermeier U.C."/>
            <person name="Beiko R.G."/>
            <person name="Rosenstiel P."/>
            <person name="Hippler M."/>
            <person name="Laroche J."/>
        </authorList>
    </citation>
    <scope>NUCLEOTIDE SEQUENCE [LARGE SCALE GENOMIC DNA]</scope>
    <source>
        <strain evidence="2 3">CCMP1005</strain>
    </source>
</reference>
<proteinExistence type="predicted"/>
<evidence type="ECO:0000256" key="1">
    <source>
        <dbReference type="SAM" id="MobiDB-lite"/>
    </source>
</evidence>
<sequence length="429" mass="48483">MNEDDVEVAGDDAYDDVVDVTGDGLQNTRDGLPARRIQKDIMRASLRESSFERDAVAAAMIGQRTVRQRTDCSSSAAANETAASASIDQQQATEAAQAAAAVKSAEEKKRYDRAIEKIEHYVASGLDLDVDSDDEGGEDEEDGASAKRKRRCYKPKSNSAIRSYLEDILVKVKNRHVSIDYGTCWVPPRNPLRRSLGKTAAPDEFYVSKAWVRGTGPFGIGVESAHYKHVLISYNYGVNAGVRRKGQPDFGHWRLDIEDLIQNKMRQIWNVTAFPHRDNMSEFNPIDDFVAALSHNARFVTKSDNPHRRLTGGLRFMAIRMRVYIPPLPIQGKEEHRMLREKLKVTPTPNKQQLESWCEQFKERADGVNIFPKLPHLLRTGVQQYQVSQKIRILGLHTEEGFNKLLGELRTDVVLENPEQQRRSTHTEA</sequence>
<protein>
    <submittedName>
        <fullName evidence="2">Uncharacterized protein</fullName>
    </submittedName>
</protein>
<accession>K0RAQ6</accession>
<organism evidence="2 3">
    <name type="scientific">Thalassiosira oceanica</name>
    <name type="common">Marine diatom</name>
    <dbReference type="NCBI Taxonomy" id="159749"/>
    <lineage>
        <taxon>Eukaryota</taxon>
        <taxon>Sar</taxon>
        <taxon>Stramenopiles</taxon>
        <taxon>Ochrophyta</taxon>
        <taxon>Bacillariophyta</taxon>
        <taxon>Coscinodiscophyceae</taxon>
        <taxon>Thalassiosirophycidae</taxon>
        <taxon>Thalassiosirales</taxon>
        <taxon>Thalassiosiraceae</taxon>
        <taxon>Thalassiosira</taxon>
    </lineage>
</organism>